<dbReference type="Pfam" id="PF00005">
    <property type="entry name" value="ABC_tran"/>
    <property type="match status" value="1"/>
</dbReference>
<evidence type="ECO:0000256" key="3">
    <source>
        <dbReference type="ARBA" id="ARBA00022840"/>
    </source>
</evidence>
<dbReference type="Proteomes" id="UP000037854">
    <property type="component" value="Unassembled WGS sequence"/>
</dbReference>
<proteinExistence type="predicted"/>
<reference evidence="5 6" key="1">
    <citation type="submission" date="2015-07" db="EMBL/GenBank/DDBJ databases">
        <title>High-quality draft genome sequence of Oceanobacillus caeni HM6, a bacillus isolated from a human feces.</title>
        <authorList>
            <person name="Kumar J."/>
            <person name="Verma M.K."/>
            <person name="Pandey R."/>
            <person name="Bhambi M."/>
            <person name="Chauhan N."/>
        </authorList>
    </citation>
    <scope>NUCLEOTIDE SEQUENCE [LARGE SCALE GENOMIC DNA]</scope>
    <source>
        <strain evidence="5 6">HM6</strain>
    </source>
</reference>
<keyword evidence="2" id="KW-0547">Nucleotide-binding</keyword>
<keyword evidence="6" id="KW-1185">Reference proteome</keyword>
<protein>
    <submittedName>
        <fullName evidence="5">Molybdenum ABC transporter ATP-binding protein</fullName>
    </submittedName>
</protein>
<dbReference type="GO" id="GO:0005524">
    <property type="term" value="F:ATP binding"/>
    <property type="evidence" value="ECO:0007669"/>
    <property type="project" value="UniProtKB-KW"/>
</dbReference>
<dbReference type="EMBL" id="LGTK01000005">
    <property type="protein sequence ID" value="KPH77845.1"/>
    <property type="molecule type" value="Genomic_DNA"/>
</dbReference>
<gene>
    <name evidence="5" type="ORF">AFL42_02485</name>
</gene>
<dbReference type="SUPFAM" id="SSF52540">
    <property type="entry name" value="P-loop containing nucleoside triphosphate hydrolases"/>
    <property type="match status" value="1"/>
</dbReference>
<dbReference type="SMART" id="SM00382">
    <property type="entry name" value="AAA"/>
    <property type="match status" value="1"/>
</dbReference>
<dbReference type="PANTHER" id="PTHR42734">
    <property type="entry name" value="METAL TRANSPORT SYSTEM ATP-BINDING PROTEIN TM_0124-RELATED"/>
    <property type="match status" value="1"/>
</dbReference>
<dbReference type="PROSITE" id="PS50893">
    <property type="entry name" value="ABC_TRANSPORTER_2"/>
    <property type="match status" value="1"/>
</dbReference>
<dbReference type="InterPro" id="IPR017871">
    <property type="entry name" value="ABC_transporter-like_CS"/>
</dbReference>
<dbReference type="InterPro" id="IPR003593">
    <property type="entry name" value="AAA+_ATPase"/>
</dbReference>
<evidence type="ECO:0000313" key="5">
    <source>
        <dbReference type="EMBL" id="KPH77845.1"/>
    </source>
</evidence>
<feature type="domain" description="ABC transporter" evidence="4">
    <location>
        <begin position="5"/>
        <end position="244"/>
    </location>
</feature>
<organism evidence="5 6">
    <name type="scientific">Oceanobacillus caeni</name>
    <dbReference type="NCBI Taxonomy" id="405946"/>
    <lineage>
        <taxon>Bacteria</taxon>
        <taxon>Bacillati</taxon>
        <taxon>Bacillota</taxon>
        <taxon>Bacilli</taxon>
        <taxon>Bacillales</taxon>
        <taxon>Bacillaceae</taxon>
        <taxon>Oceanobacillus</taxon>
    </lineage>
</organism>
<comment type="caution">
    <text evidence="5">The sequence shown here is derived from an EMBL/GenBank/DDBJ whole genome shotgun (WGS) entry which is preliminary data.</text>
</comment>
<evidence type="ECO:0000313" key="6">
    <source>
        <dbReference type="Proteomes" id="UP000037854"/>
    </source>
</evidence>
<dbReference type="InterPro" id="IPR003439">
    <property type="entry name" value="ABC_transporter-like_ATP-bd"/>
</dbReference>
<evidence type="ECO:0000256" key="1">
    <source>
        <dbReference type="ARBA" id="ARBA00022448"/>
    </source>
</evidence>
<evidence type="ECO:0000256" key="2">
    <source>
        <dbReference type="ARBA" id="ARBA00022741"/>
    </source>
</evidence>
<sequence length="259" mass="29441">METVVDIQDVSWKRQGKSILSNINWKVERREHWAILGLNGSGKTTLLNMINGYIWPTTGNISVLGQTFGRTDLRELRKSIGWVSSSLGERIKGSSLVEEIVLSGKFSSIGLYDSYTEMDRNRALEMMEKLGCSKLVGRTYQTCSQGEKQKVLIARGLMGSPKLLILDEPTNGLDFLSREDLLLTVDRLARQENAPTIIFVTHHVEEILPVFSKTLLLREGSVYAQGYTEEIFTKENLSQFFSTSVEVEWKRNRAWMSLR</sequence>
<dbReference type="Gene3D" id="3.40.50.300">
    <property type="entry name" value="P-loop containing nucleotide triphosphate hydrolases"/>
    <property type="match status" value="1"/>
</dbReference>
<name>A0ABR5MMI6_9BACI</name>
<dbReference type="RefSeq" id="WP_060667728.1">
    <property type="nucleotide sequence ID" value="NZ_JARTGE010000027.1"/>
</dbReference>
<keyword evidence="3 5" id="KW-0067">ATP-binding</keyword>
<dbReference type="InterPro" id="IPR050153">
    <property type="entry name" value="Metal_Ion_Import_ABC"/>
</dbReference>
<dbReference type="PROSITE" id="PS00211">
    <property type="entry name" value="ABC_TRANSPORTER_1"/>
    <property type="match status" value="1"/>
</dbReference>
<dbReference type="InterPro" id="IPR027417">
    <property type="entry name" value="P-loop_NTPase"/>
</dbReference>
<evidence type="ECO:0000259" key="4">
    <source>
        <dbReference type="PROSITE" id="PS50893"/>
    </source>
</evidence>
<accession>A0ABR5MMI6</accession>
<keyword evidence="1" id="KW-0813">Transport</keyword>